<comment type="caution">
    <text evidence="2">The sequence shown here is derived from an EMBL/GenBank/DDBJ whole genome shotgun (WGS) entry which is preliminary data.</text>
</comment>
<organism evidence="2 3">
    <name type="scientific">Sphingomonas oleivorans</name>
    <dbReference type="NCBI Taxonomy" id="1735121"/>
    <lineage>
        <taxon>Bacteria</taxon>
        <taxon>Pseudomonadati</taxon>
        <taxon>Pseudomonadota</taxon>
        <taxon>Alphaproteobacteria</taxon>
        <taxon>Sphingomonadales</taxon>
        <taxon>Sphingomonadaceae</taxon>
        <taxon>Sphingomonas</taxon>
    </lineage>
</organism>
<evidence type="ECO:0000256" key="1">
    <source>
        <dbReference type="SAM" id="MobiDB-lite"/>
    </source>
</evidence>
<dbReference type="EMBL" id="NWBU01000004">
    <property type="protein sequence ID" value="PTQ12976.1"/>
    <property type="molecule type" value="Genomic_DNA"/>
</dbReference>
<name>A0A2T5G1E8_9SPHN</name>
<gene>
    <name evidence="2" type="ORF">CLG96_02195</name>
</gene>
<accession>A0A2T5G1E8</accession>
<sequence length="94" mass="10252">MPLTDWELWACAQQVIKTHGDRAPAFVAERIEALAVAGDYLGVQTLPEIPVRPFLVCQTGYVHVQRSGARALKGNSARAPEPRRWAVGGAPFGR</sequence>
<dbReference type="Proteomes" id="UP000244162">
    <property type="component" value="Unassembled WGS sequence"/>
</dbReference>
<dbReference type="InterPro" id="IPR054234">
    <property type="entry name" value="DUF6961"/>
</dbReference>
<reference evidence="2 3" key="1">
    <citation type="submission" date="2017-09" db="EMBL/GenBank/DDBJ databases">
        <title>Sphingomonas panjinensis sp.nov., isolated from oil-contaminated soil.</title>
        <authorList>
            <person name="Wang L."/>
            <person name="Chen L."/>
        </authorList>
    </citation>
    <scope>NUCLEOTIDE SEQUENCE [LARGE SCALE GENOMIC DNA]</scope>
    <source>
        <strain evidence="2 3">FW-11</strain>
    </source>
</reference>
<keyword evidence="3" id="KW-1185">Reference proteome</keyword>
<evidence type="ECO:0000313" key="3">
    <source>
        <dbReference type="Proteomes" id="UP000244162"/>
    </source>
</evidence>
<proteinExistence type="predicted"/>
<dbReference type="OrthoDB" id="7363783at2"/>
<protein>
    <submittedName>
        <fullName evidence="2">Uncharacterized protein</fullName>
    </submittedName>
</protein>
<dbReference type="Pfam" id="PF22284">
    <property type="entry name" value="DUF6961"/>
    <property type="match status" value="1"/>
</dbReference>
<dbReference type="AlphaFoldDB" id="A0A2T5G1E8"/>
<feature type="region of interest" description="Disordered" evidence="1">
    <location>
        <begin position="73"/>
        <end position="94"/>
    </location>
</feature>
<evidence type="ECO:0000313" key="2">
    <source>
        <dbReference type="EMBL" id="PTQ12976.1"/>
    </source>
</evidence>